<dbReference type="AlphaFoldDB" id="A0A076EUH9"/>
<accession>A0A076EUH9</accession>
<proteinExistence type="predicted"/>
<dbReference type="Proteomes" id="UP000028488">
    <property type="component" value="Chromosome"/>
</dbReference>
<protein>
    <submittedName>
        <fullName evidence="1">Uncharacterized protein</fullName>
    </submittedName>
</protein>
<dbReference type="eggNOG" id="ENOG50322MV">
    <property type="taxonomic scope" value="Bacteria"/>
</dbReference>
<evidence type="ECO:0000313" key="1">
    <source>
        <dbReference type="EMBL" id="AII08837.1"/>
    </source>
</evidence>
<sequence>MGVLSSSGGMGMSKTLRLEDDAIEKCVGVCNTMLEQLDDAVMLADRLRFVSGFGGFDSAQELQAGYTRKFTGDSGSVHERLNQFRDAITLMRDTFLAGGDAFADVDSAIGNAIAAIREQLDK</sequence>
<evidence type="ECO:0000313" key="2">
    <source>
        <dbReference type="Proteomes" id="UP000028488"/>
    </source>
</evidence>
<reference evidence="1 2" key="1">
    <citation type="submission" date="2014-07" db="EMBL/GenBank/DDBJ databases">
        <title>Genome Sequence of Rhodococcus opacus Strain R7, a Biodegrader of Mono- and Polycyclic Aromatic Hydrocarbons.</title>
        <authorList>
            <person name="Di Gennaro P."/>
            <person name="Zampolli J."/>
            <person name="Presti I."/>
            <person name="Cappelletti M."/>
            <person name="D'Ursi P."/>
            <person name="Orro A."/>
            <person name="Mezzelani A."/>
            <person name="Milanesi L."/>
        </authorList>
    </citation>
    <scope>NUCLEOTIDE SEQUENCE [LARGE SCALE GENOMIC DNA]</scope>
    <source>
        <strain evidence="1 2">R7</strain>
    </source>
</reference>
<organism evidence="1 2">
    <name type="scientific">Rhodococcus opacus</name>
    <name type="common">Nocardia opaca</name>
    <dbReference type="NCBI Taxonomy" id="37919"/>
    <lineage>
        <taxon>Bacteria</taxon>
        <taxon>Bacillati</taxon>
        <taxon>Actinomycetota</taxon>
        <taxon>Actinomycetes</taxon>
        <taxon>Mycobacteriales</taxon>
        <taxon>Nocardiaceae</taxon>
        <taxon>Rhodococcus</taxon>
    </lineage>
</organism>
<name>A0A076EUH9_RHOOP</name>
<gene>
    <name evidence="1" type="ORF">EP51_31110</name>
</gene>
<dbReference type="EMBL" id="CP008947">
    <property type="protein sequence ID" value="AII08837.1"/>
    <property type="molecule type" value="Genomic_DNA"/>
</dbReference>